<dbReference type="InterPro" id="IPR001647">
    <property type="entry name" value="HTH_TetR"/>
</dbReference>
<dbReference type="InterPro" id="IPR036271">
    <property type="entry name" value="Tet_transcr_reg_TetR-rel_C_sf"/>
</dbReference>
<dbReference type="PRINTS" id="PR00455">
    <property type="entry name" value="HTHTETR"/>
</dbReference>
<dbReference type="SUPFAM" id="SSF48498">
    <property type="entry name" value="Tetracyclin repressor-like, C-terminal domain"/>
    <property type="match status" value="1"/>
</dbReference>
<dbReference type="PANTHER" id="PTHR47506">
    <property type="entry name" value="TRANSCRIPTIONAL REGULATORY PROTEIN"/>
    <property type="match status" value="1"/>
</dbReference>
<feature type="DNA-binding region" description="H-T-H motif" evidence="4">
    <location>
        <begin position="31"/>
        <end position="50"/>
    </location>
</feature>
<evidence type="ECO:0000256" key="2">
    <source>
        <dbReference type="ARBA" id="ARBA00023125"/>
    </source>
</evidence>
<evidence type="ECO:0000313" key="7">
    <source>
        <dbReference type="Proteomes" id="UP001327027"/>
    </source>
</evidence>
<dbReference type="PROSITE" id="PS50977">
    <property type="entry name" value="HTH_TETR_2"/>
    <property type="match status" value="1"/>
</dbReference>
<dbReference type="PANTHER" id="PTHR47506:SF6">
    <property type="entry name" value="HTH-TYPE TRANSCRIPTIONAL REPRESSOR NEMR"/>
    <property type="match status" value="1"/>
</dbReference>
<keyword evidence="3" id="KW-0804">Transcription</keyword>
<dbReference type="Proteomes" id="UP001327027">
    <property type="component" value="Unassembled WGS sequence"/>
</dbReference>
<dbReference type="InterPro" id="IPR009057">
    <property type="entry name" value="Homeodomain-like_sf"/>
</dbReference>
<evidence type="ECO:0000256" key="4">
    <source>
        <dbReference type="PROSITE-ProRule" id="PRU00335"/>
    </source>
</evidence>
<name>A0ABU5ZS72_9FLAO</name>
<keyword evidence="2 4" id="KW-0238">DNA-binding</keyword>
<dbReference type="RefSeq" id="WP_324178847.1">
    <property type="nucleotide sequence ID" value="NZ_BAABAW010000003.1"/>
</dbReference>
<proteinExistence type="predicted"/>
<keyword evidence="7" id="KW-1185">Reference proteome</keyword>
<dbReference type="InterPro" id="IPR011075">
    <property type="entry name" value="TetR_C"/>
</dbReference>
<gene>
    <name evidence="6" type="ORF">U6A24_05025</name>
</gene>
<dbReference type="SUPFAM" id="SSF46689">
    <property type="entry name" value="Homeodomain-like"/>
    <property type="match status" value="1"/>
</dbReference>
<feature type="domain" description="HTH tetR-type" evidence="5">
    <location>
        <begin position="8"/>
        <end position="68"/>
    </location>
</feature>
<accession>A0ABU5ZS72</accession>
<evidence type="ECO:0000256" key="3">
    <source>
        <dbReference type="ARBA" id="ARBA00023163"/>
    </source>
</evidence>
<comment type="caution">
    <text evidence="6">The sequence shown here is derived from an EMBL/GenBank/DDBJ whole genome shotgun (WGS) entry which is preliminary data.</text>
</comment>
<dbReference type="Pfam" id="PF00440">
    <property type="entry name" value="TetR_N"/>
    <property type="match status" value="1"/>
</dbReference>
<evidence type="ECO:0000256" key="1">
    <source>
        <dbReference type="ARBA" id="ARBA00023015"/>
    </source>
</evidence>
<evidence type="ECO:0000313" key="6">
    <source>
        <dbReference type="EMBL" id="MEB3344809.1"/>
    </source>
</evidence>
<sequence length="199" mass="22851">MSKTLKHEIKADALLEKGLHIIWSKGYNGTSVNDIVKAANVPKGSFYFYFDSKEDFAIKALHKYFEMQTGDALKILHDPSVRSPKKRLLRFYEYRIEVLKEELECKMGCMGCNLSNEMSEHNENIRQAILTLHNRVKNEIINVAEEAQRLGEIDSDIDVVNMVEFIEDAGKGAMTTMKEMKSAQPIDNVMKMTKLLFLR</sequence>
<dbReference type="Pfam" id="PF16925">
    <property type="entry name" value="TetR_C_13"/>
    <property type="match status" value="1"/>
</dbReference>
<evidence type="ECO:0000259" key="5">
    <source>
        <dbReference type="PROSITE" id="PS50977"/>
    </source>
</evidence>
<protein>
    <submittedName>
        <fullName evidence="6">TetR/AcrR family transcriptional regulator</fullName>
    </submittedName>
</protein>
<reference evidence="6 7" key="1">
    <citation type="journal article" date="2013" name="Int. J. Syst. Evol. Microbiol.">
        <title>Aquimarina gracilis sp. nov., isolated from the gut microflora of a mussel, Mytilus coruscus, and emended description of Aquimarina spongiae.</title>
        <authorList>
            <person name="Park S.C."/>
            <person name="Choe H.N."/>
            <person name="Baik K.S."/>
            <person name="Seong C.N."/>
        </authorList>
    </citation>
    <scope>NUCLEOTIDE SEQUENCE [LARGE SCALE GENOMIC DNA]</scope>
    <source>
        <strain evidence="6 7">PSC32</strain>
    </source>
</reference>
<dbReference type="Gene3D" id="1.10.357.10">
    <property type="entry name" value="Tetracycline Repressor, domain 2"/>
    <property type="match status" value="1"/>
</dbReference>
<organism evidence="6 7">
    <name type="scientific">Aquimarina gracilis</name>
    <dbReference type="NCBI Taxonomy" id="874422"/>
    <lineage>
        <taxon>Bacteria</taxon>
        <taxon>Pseudomonadati</taxon>
        <taxon>Bacteroidota</taxon>
        <taxon>Flavobacteriia</taxon>
        <taxon>Flavobacteriales</taxon>
        <taxon>Flavobacteriaceae</taxon>
        <taxon>Aquimarina</taxon>
    </lineage>
</organism>
<dbReference type="EMBL" id="JAYKLX010000002">
    <property type="protein sequence ID" value="MEB3344809.1"/>
    <property type="molecule type" value="Genomic_DNA"/>
</dbReference>
<keyword evidence="1" id="KW-0805">Transcription regulation</keyword>